<comment type="caution">
    <text evidence="1">The sequence shown here is derived from an EMBL/GenBank/DDBJ whole genome shotgun (WGS) entry which is preliminary data.</text>
</comment>
<gene>
    <name evidence="1" type="ORF">QEH59_14770</name>
</gene>
<keyword evidence="2" id="KW-1185">Reference proteome</keyword>
<reference evidence="1 2" key="1">
    <citation type="submission" date="2023-04" db="EMBL/GenBank/DDBJ databases">
        <title>A novel bacteria isolated from coastal sediment.</title>
        <authorList>
            <person name="Liu X.-J."/>
            <person name="Du Z.-J."/>
        </authorList>
    </citation>
    <scope>NUCLEOTIDE SEQUENCE [LARGE SCALE GENOMIC DNA]</scope>
    <source>
        <strain evidence="1 2">SDUM461004</strain>
    </source>
</reference>
<dbReference type="Proteomes" id="UP001243717">
    <property type="component" value="Unassembled WGS sequence"/>
</dbReference>
<dbReference type="EMBL" id="JARXIC010000029">
    <property type="protein sequence ID" value="MDQ8195695.1"/>
    <property type="molecule type" value="Genomic_DNA"/>
</dbReference>
<sequence length="173" mass="19963">MSTKPSNIINTPFPTFGEVFHFLVHAMGLPTINEAFSETPDEKVFNKDLLRNWANEKDGPPRLTEMDNWLVASISRIPNNKYLYLSLHAAWYAICKIHQKRITESTLINSRYETRSLNTLLNVQHAVKILPLFQLQLNHFSNGGPILEKSLHQLVCSLWEDEAKYPLTRMART</sequence>
<dbReference type="RefSeq" id="WP_308986146.1">
    <property type="nucleotide sequence ID" value="NZ_JARXIC010000029.1"/>
</dbReference>
<accession>A0ABU1ALL8</accession>
<evidence type="ECO:0000313" key="2">
    <source>
        <dbReference type="Proteomes" id="UP001243717"/>
    </source>
</evidence>
<protein>
    <submittedName>
        <fullName evidence="1">Uncharacterized protein</fullName>
    </submittedName>
</protein>
<organism evidence="1 2">
    <name type="scientific">Thalassobacterium sedimentorum</name>
    <dbReference type="NCBI Taxonomy" id="3041258"/>
    <lineage>
        <taxon>Bacteria</taxon>
        <taxon>Pseudomonadati</taxon>
        <taxon>Verrucomicrobiota</taxon>
        <taxon>Opitutia</taxon>
        <taxon>Puniceicoccales</taxon>
        <taxon>Coraliomargaritaceae</taxon>
        <taxon>Thalassobacterium</taxon>
    </lineage>
</organism>
<proteinExistence type="predicted"/>
<evidence type="ECO:0000313" key="1">
    <source>
        <dbReference type="EMBL" id="MDQ8195695.1"/>
    </source>
</evidence>
<name>A0ABU1ALL8_9BACT</name>